<comment type="subunit">
    <text evidence="2">Single-chain monomer with multiple functions.</text>
</comment>
<evidence type="ECO:0000313" key="8">
    <source>
        <dbReference type="Proteomes" id="UP000308889"/>
    </source>
</evidence>
<gene>
    <name evidence="7" type="ORF">FG381_11795</name>
</gene>
<dbReference type="InterPro" id="IPR012337">
    <property type="entry name" value="RNaseH-like_sf"/>
</dbReference>
<dbReference type="RefSeq" id="WP_139688967.1">
    <property type="nucleotide sequence ID" value="NZ_CP040882.1"/>
</dbReference>
<dbReference type="SMART" id="SM00482">
    <property type="entry name" value="POLAc"/>
    <property type="match status" value="1"/>
</dbReference>
<keyword evidence="8" id="KW-1185">Reference proteome</keyword>
<protein>
    <recommendedName>
        <fullName evidence="3">DNA-directed DNA polymerase</fullName>
        <ecNumber evidence="3">2.7.7.7</ecNumber>
    </recommendedName>
</protein>
<evidence type="ECO:0000256" key="2">
    <source>
        <dbReference type="ARBA" id="ARBA00011541"/>
    </source>
</evidence>
<dbReference type="Gene3D" id="1.10.150.20">
    <property type="entry name" value="5' to 3' exonuclease, C-terminal subdomain"/>
    <property type="match status" value="1"/>
</dbReference>
<evidence type="ECO:0000313" key="7">
    <source>
        <dbReference type="EMBL" id="QDA55557.1"/>
    </source>
</evidence>
<sequence>MPRLWLDTETYSETPISAGTHQYVDAGKGAEIMLFAYAFDEEPVRVVDLTQGEELPARVLEAFSDPSVILTAHNAAFDRTVIRRFWPEAGDPDRWQDPMILAYSCSLPGSLENLCEVLGLPVDKAKDKDGKRLVQLFCKPLPETRKLTRATAETHPEDWEHFVEYCRLDVEAMREVWKRLPKWNDTPALWSEWHLDQKINDLGMAIDVELVRAAVTASDEAKERSDRAVAKLTGGEVSSVGQRDALLKYVLNAYGVALPDFRTTTLERRLGDESLPDPVRELIAERLENSKTSVQKYAKLSEAVSADGRLRGCLQFMGATRTGRWTGRIFQPQNLPRGKMKPAEVEEAIKAIKSQCADLVYENIPQVLSNCIRGVIVAPKGRKLVVADLSNIEGRVLAWLAGEEWKLEAFRAYDAGKGPDLYKATYGRTFGVKPEDVTKQQRQIGKVLELAMGYQGGVSAFCTFARAYRVDLDELAGHTRAAIESRYWTEAADFTDWVKERRGAEALLGLKPDTFIACEAIKRAWRAAHPAITRLWADIEAACRVMAEPVPPEGRAPLKVGRIWIGTRAKVYGCALLPSGRCVIYPQIERPRPGVRATFTYRGMNQYTRGWSELRSYAGKVVENLTQATARDILAHGMKLAWDRGYKIVLSVHDELITETPDSCDFTEAGLAACMTDNPDWAEGLPLSAAGFEAYRYKKD</sequence>
<dbReference type="InterPro" id="IPR002298">
    <property type="entry name" value="DNA_polymerase_A"/>
</dbReference>
<dbReference type="InterPro" id="IPR001098">
    <property type="entry name" value="DNA-dir_DNA_pol_A_palm_dom"/>
</dbReference>
<dbReference type="InterPro" id="IPR043502">
    <property type="entry name" value="DNA/RNA_pol_sf"/>
</dbReference>
<comment type="similarity">
    <text evidence="1">Belongs to the DNA polymerase type-A family.</text>
</comment>
<proteinExistence type="inferred from homology"/>
<evidence type="ECO:0000259" key="6">
    <source>
        <dbReference type="SMART" id="SM00482"/>
    </source>
</evidence>
<dbReference type="SUPFAM" id="SSF56672">
    <property type="entry name" value="DNA/RNA polymerases"/>
    <property type="match status" value="1"/>
</dbReference>
<evidence type="ECO:0000256" key="5">
    <source>
        <dbReference type="ARBA" id="ARBA00049244"/>
    </source>
</evidence>
<dbReference type="Pfam" id="PF00476">
    <property type="entry name" value="DNA_pol_A"/>
    <property type="match status" value="1"/>
</dbReference>
<dbReference type="Gene3D" id="3.30.70.370">
    <property type="match status" value="1"/>
</dbReference>
<name>A0ABX5VHX7_9BURK</name>
<dbReference type="Gene3D" id="3.30.420.10">
    <property type="entry name" value="Ribonuclease H-like superfamily/Ribonuclease H"/>
    <property type="match status" value="1"/>
</dbReference>
<reference evidence="8" key="1">
    <citation type="submission" date="2019-06" db="EMBL/GenBank/DDBJ databases">
        <authorList>
            <person name="Oh B.S."/>
        </authorList>
    </citation>
    <scope>NUCLEOTIDE SEQUENCE [LARGE SCALE GENOMIC DNA]</scope>
    <source>
        <strain evidence="8">KGMB03119</strain>
    </source>
</reference>
<dbReference type="PANTHER" id="PTHR10133">
    <property type="entry name" value="DNA POLYMERASE I"/>
    <property type="match status" value="1"/>
</dbReference>
<dbReference type="PANTHER" id="PTHR10133:SF27">
    <property type="entry name" value="DNA POLYMERASE NU"/>
    <property type="match status" value="1"/>
</dbReference>
<feature type="domain" description="DNA-directed DNA polymerase family A palm" evidence="6">
    <location>
        <begin position="369"/>
        <end position="664"/>
    </location>
</feature>
<dbReference type="InterPro" id="IPR036397">
    <property type="entry name" value="RNaseH_sf"/>
</dbReference>
<evidence type="ECO:0000256" key="1">
    <source>
        <dbReference type="ARBA" id="ARBA00007705"/>
    </source>
</evidence>
<dbReference type="Proteomes" id="UP000308889">
    <property type="component" value="Chromosome"/>
</dbReference>
<keyword evidence="4" id="KW-0235">DNA replication</keyword>
<dbReference type="SUPFAM" id="SSF53098">
    <property type="entry name" value="Ribonuclease H-like"/>
    <property type="match status" value="1"/>
</dbReference>
<dbReference type="EMBL" id="CP040882">
    <property type="protein sequence ID" value="QDA55557.1"/>
    <property type="molecule type" value="Genomic_DNA"/>
</dbReference>
<evidence type="ECO:0000256" key="4">
    <source>
        <dbReference type="ARBA" id="ARBA00022705"/>
    </source>
</evidence>
<accession>A0ABX5VHX7</accession>
<evidence type="ECO:0000256" key="3">
    <source>
        <dbReference type="ARBA" id="ARBA00012417"/>
    </source>
</evidence>
<comment type="catalytic activity">
    <reaction evidence="5">
        <text>DNA(n) + a 2'-deoxyribonucleoside 5'-triphosphate = DNA(n+1) + diphosphate</text>
        <dbReference type="Rhea" id="RHEA:22508"/>
        <dbReference type="Rhea" id="RHEA-COMP:17339"/>
        <dbReference type="Rhea" id="RHEA-COMP:17340"/>
        <dbReference type="ChEBI" id="CHEBI:33019"/>
        <dbReference type="ChEBI" id="CHEBI:61560"/>
        <dbReference type="ChEBI" id="CHEBI:173112"/>
        <dbReference type="EC" id="2.7.7.7"/>
    </reaction>
</comment>
<organism evidence="7 8">
    <name type="scientific">Sutterella faecalis</name>
    <dbReference type="NCBI Taxonomy" id="2584944"/>
    <lineage>
        <taxon>Bacteria</taxon>
        <taxon>Pseudomonadati</taxon>
        <taxon>Pseudomonadota</taxon>
        <taxon>Betaproteobacteria</taxon>
        <taxon>Burkholderiales</taxon>
        <taxon>Sutterellaceae</taxon>
        <taxon>Sutterella</taxon>
    </lineage>
</organism>
<dbReference type="EC" id="2.7.7.7" evidence="3"/>